<keyword evidence="2" id="KW-0812">Transmembrane</keyword>
<comment type="caution">
    <text evidence="3">The sequence shown here is derived from an EMBL/GenBank/DDBJ whole genome shotgun (WGS) entry which is preliminary data.</text>
</comment>
<feature type="transmembrane region" description="Helical" evidence="2">
    <location>
        <begin position="109"/>
        <end position="133"/>
    </location>
</feature>
<evidence type="ECO:0000313" key="4">
    <source>
        <dbReference type="Proteomes" id="UP000243498"/>
    </source>
</evidence>
<name>A0A166VWY4_METRR</name>
<keyword evidence="4" id="KW-1185">Reference proteome</keyword>
<dbReference type="AlphaFoldDB" id="A0A166VWY4"/>
<protein>
    <submittedName>
        <fullName evidence="3">Uncharacterized protein</fullName>
    </submittedName>
</protein>
<feature type="compositionally biased region" description="Polar residues" evidence="1">
    <location>
        <begin position="182"/>
        <end position="195"/>
    </location>
</feature>
<dbReference type="OrthoDB" id="3537340at2759"/>
<dbReference type="Proteomes" id="UP000243498">
    <property type="component" value="Unassembled WGS sequence"/>
</dbReference>
<organism evidence="3 4">
    <name type="scientific">Metarhizium rileyi (strain RCEF 4871)</name>
    <name type="common">Nomuraea rileyi</name>
    <dbReference type="NCBI Taxonomy" id="1649241"/>
    <lineage>
        <taxon>Eukaryota</taxon>
        <taxon>Fungi</taxon>
        <taxon>Dikarya</taxon>
        <taxon>Ascomycota</taxon>
        <taxon>Pezizomycotina</taxon>
        <taxon>Sordariomycetes</taxon>
        <taxon>Hypocreomycetidae</taxon>
        <taxon>Hypocreales</taxon>
        <taxon>Clavicipitaceae</taxon>
        <taxon>Metarhizium</taxon>
    </lineage>
</organism>
<feature type="transmembrane region" description="Helical" evidence="2">
    <location>
        <begin position="30"/>
        <end position="50"/>
    </location>
</feature>
<reference evidence="3 4" key="1">
    <citation type="journal article" date="2016" name="Genome Biol. Evol.">
        <title>Divergent and convergent evolution of fungal pathogenicity.</title>
        <authorList>
            <person name="Shang Y."/>
            <person name="Xiao G."/>
            <person name="Zheng P."/>
            <person name="Cen K."/>
            <person name="Zhan S."/>
            <person name="Wang C."/>
        </authorList>
    </citation>
    <scope>NUCLEOTIDE SEQUENCE [LARGE SCALE GENOMIC DNA]</scope>
    <source>
        <strain evidence="3 4">RCEF 4871</strain>
    </source>
</reference>
<accession>A0A166VWY4</accession>
<sequence length="259" mass="29349">MEALSEIDQQMCTQYVPHGLNLERWNVRRIYWSLFCSNLILLFFGSWIFIRAQRAIDGLKNDSYRRRKVLRTYSFICLGCLAASVTVVVMEAYSLLALQFCDNEILMSLYWSTWTSIQIGSLVAIAGIIMALFHSLTEFKHPPWALALGTPILVIAGIMCLFHDFTKSTVKKLRRRARSASDESQGPRISQANTIENSRDEDKCYDVQAEFIGFTVEGGPIVRLTQPVTHLPSGEFLGRDSSGQSIYSFPRGVVRFDAE</sequence>
<dbReference type="OMA" id="QRCLLIC"/>
<evidence type="ECO:0000313" key="3">
    <source>
        <dbReference type="EMBL" id="OAA34119.1"/>
    </source>
</evidence>
<dbReference type="EMBL" id="AZHC01000062">
    <property type="protein sequence ID" value="OAA34119.1"/>
    <property type="molecule type" value="Genomic_DNA"/>
</dbReference>
<evidence type="ECO:0000256" key="1">
    <source>
        <dbReference type="SAM" id="MobiDB-lite"/>
    </source>
</evidence>
<feature type="transmembrane region" description="Helical" evidence="2">
    <location>
        <begin position="145"/>
        <end position="165"/>
    </location>
</feature>
<feature type="region of interest" description="Disordered" evidence="1">
    <location>
        <begin position="176"/>
        <end position="195"/>
    </location>
</feature>
<gene>
    <name evidence="3" type="ORF">NOR_08659</name>
</gene>
<keyword evidence="2" id="KW-0472">Membrane</keyword>
<evidence type="ECO:0000256" key="2">
    <source>
        <dbReference type="SAM" id="Phobius"/>
    </source>
</evidence>
<feature type="transmembrane region" description="Helical" evidence="2">
    <location>
        <begin position="70"/>
        <end position="89"/>
    </location>
</feature>
<proteinExistence type="predicted"/>
<keyword evidence="2" id="KW-1133">Transmembrane helix</keyword>